<dbReference type="CDD" id="cd14797">
    <property type="entry name" value="DUF302"/>
    <property type="match status" value="1"/>
</dbReference>
<dbReference type="SUPFAM" id="SSF103247">
    <property type="entry name" value="TT1751-like"/>
    <property type="match status" value="1"/>
</dbReference>
<dbReference type="AlphaFoldDB" id="A0A1G5FFS6"/>
<reference evidence="3" key="1">
    <citation type="submission" date="2016-10" db="EMBL/GenBank/DDBJ databases">
        <authorList>
            <person name="Varghese N."/>
        </authorList>
    </citation>
    <scope>NUCLEOTIDE SEQUENCE [LARGE SCALE GENOMIC DNA]</scope>
    <source>
        <strain evidence="3">HL 19</strain>
    </source>
</reference>
<organism evidence="2 3">
    <name type="scientific">Thiohalorhabdus denitrificans</name>
    <dbReference type="NCBI Taxonomy" id="381306"/>
    <lineage>
        <taxon>Bacteria</taxon>
        <taxon>Pseudomonadati</taxon>
        <taxon>Pseudomonadota</taxon>
        <taxon>Gammaproteobacteria</taxon>
        <taxon>Thiohalorhabdales</taxon>
        <taxon>Thiohalorhabdaceae</taxon>
        <taxon>Thiohalorhabdus</taxon>
    </lineage>
</organism>
<dbReference type="OrthoDB" id="9783833at2"/>
<dbReference type="Gene3D" id="3.30.310.70">
    <property type="entry name" value="TT1751-like domain"/>
    <property type="match status" value="1"/>
</dbReference>
<dbReference type="Proteomes" id="UP000183104">
    <property type="component" value="Unassembled WGS sequence"/>
</dbReference>
<protein>
    <submittedName>
        <fullName evidence="2">Uncharacterized conserved protein, DUF302 family</fullName>
    </submittedName>
</protein>
<feature type="domain" description="DUF302" evidence="1">
    <location>
        <begin position="75"/>
        <end position="135"/>
    </location>
</feature>
<accession>A0A1G5FFS6</accession>
<name>A0A1G5FFS6_9GAMM</name>
<dbReference type="InterPro" id="IPR035923">
    <property type="entry name" value="TT1751-like_sf"/>
</dbReference>
<evidence type="ECO:0000313" key="2">
    <source>
        <dbReference type="EMBL" id="SCY37974.1"/>
    </source>
</evidence>
<dbReference type="InterPro" id="IPR005180">
    <property type="entry name" value="DUF302"/>
</dbReference>
<evidence type="ECO:0000313" key="3">
    <source>
        <dbReference type="Proteomes" id="UP000183104"/>
    </source>
</evidence>
<evidence type="ECO:0000259" key="1">
    <source>
        <dbReference type="Pfam" id="PF03625"/>
    </source>
</evidence>
<dbReference type="RefSeq" id="WP_054965362.1">
    <property type="nucleotide sequence ID" value="NZ_FMUN01000005.1"/>
</dbReference>
<sequence length="174" mass="19015">MWDTNGFPGKARVLVLVGLILAFLTATPQAEVAAQEDAESPLYRVDLPPDRTLEEVELSIQSKAEGLNLADVGTLDIGEGMRNRGIDFDQVYKVYQVCNLGLGAEVLKKVPAFGAFIPCKIVVFEADDHLALITYLPSYALRYFPDAPPEAERIAEKIEQDIIEVMDAAEAGGF</sequence>
<keyword evidence="3" id="KW-1185">Reference proteome</keyword>
<dbReference type="EMBL" id="FMUN01000005">
    <property type="protein sequence ID" value="SCY37974.1"/>
    <property type="molecule type" value="Genomic_DNA"/>
</dbReference>
<dbReference type="Pfam" id="PF03625">
    <property type="entry name" value="DUF302"/>
    <property type="match status" value="1"/>
</dbReference>
<proteinExistence type="predicted"/>
<gene>
    <name evidence="2" type="ORF">SAMN05661077_1942</name>
</gene>
<dbReference type="STRING" id="381306.AN478_04180"/>